<sequence length="199" mass="22633">MLTTRISVEVGVGAGIDMIMVPYNFTEFIDDLTYQVKHKIIPMSRIDDAVKRILRVKFVMGLFENPIADNSLVNQLGSQIDLPNDNMLEQEHREVAREAVRKSPCLIEEWVLVAMISRLVQLSSRLLKTRLIRVLKVVYSQNPDAEFVKSRQILSCHCGRGRTPRMQKQTGLRGQGVADVLFGDYGFTGKLARDMVQNR</sequence>
<evidence type="ECO:0000259" key="7">
    <source>
        <dbReference type="Pfam" id="PF00933"/>
    </source>
</evidence>
<evidence type="ECO:0000313" key="8">
    <source>
        <dbReference type="EMBL" id="KAK8479563.1"/>
    </source>
</evidence>
<gene>
    <name evidence="8" type="ORF">V6N11_047897</name>
</gene>
<name>A0ABR1ZGH6_9ROSI</name>
<keyword evidence="4" id="KW-0732">Signal</keyword>
<evidence type="ECO:0000256" key="3">
    <source>
        <dbReference type="ARBA" id="ARBA00012744"/>
    </source>
</evidence>
<reference evidence="8 9" key="1">
    <citation type="journal article" date="2024" name="G3 (Bethesda)">
        <title>Genome assembly of Hibiscus sabdariffa L. provides insights into metabolisms of medicinal natural products.</title>
        <authorList>
            <person name="Kim T."/>
        </authorList>
    </citation>
    <scope>NUCLEOTIDE SEQUENCE [LARGE SCALE GENOMIC DNA]</scope>
    <source>
        <strain evidence="8">TK-2024</strain>
        <tissue evidence="8">Old leaves</tissue>
    </source>
</reference>
<dbReference type="InterPro" id="IPR017853">
    <property type="entry name" value="GH"/>
</dbReference>
<keyword evidence="5" id="KW-0378">Hydrolase</keyword>
<proteinExistence type="inferred from homology"/>
<evidence type="ECO:0000256" key="1">
    <source>
        <dbReference type="ARBA" id="ARBA00000448"/>
    </source>
</evidence>
<keyword evidence="6" id="KW-0326">Glycosidase</keyword>
<evidence type="ECO:0000313" key="9">
    <source>
        <dbReference type="Proteomes" id="UP001396334"/>
    </source>
</evidence>
<evidence type="ECO:0000256" key="6">
    <source>
        <dbReference type="ARBA" id="ARBA00023295"/>
    </source>
</evidence>
<feature type="domain" description="Glycoside hydrolase family 3 N-terminal" evidence="7">
    <location>
        <begin position="7"/>
        <end position="56"/>
    </location>
</feature>
<organism evidence="8 9">
    <name type="scientific">Hibiscus sabdariffa</name>
    <name type="common">roselle</name>
    <dbReference type="NCBI Taxonomy" id="183260"/>
    <lineage>
        <taxon>Eukaryota</taxon>
        <taxon>Viridiplantae</taxon>
        <taxon>Streptophyta</taxon>
        <taxon>Embryophyta</taxon>
        <taxon>Tracheophyta</taxon>
        <taxon>Spermatophyta</taxon>
        <taxon>Magnoliopsida</taxon>
        <taxon>eudicotyledons</taxon>
        <taxon>Gunneridae</taxon>
        <taxon>Pentapetalae</taxon>
        <taxon>rosids</taxon>
        <taxon>malvids</taxon>
        <taxon>Malvales</taxon>
        <taxon>Malvaceae</taxon>
        <taxon>Malvoideae</taxon>
        <taxon>Hibiscus</taxon>
    </lineage>
</organism>
<dbReference type="InterPro" id="IPR001764">
    <property type="entry name" value="Glyco_hydro_3_N"/>
</dbReference>
<dbReference type="EMBL" id="JBBPBN010001159">
    <property type="protein sequence ID" value="KAK8479563.1"/>
    <property type="molecule type" value="Genomic_DNA"/>
</dbReference>
<keyword evidence="9" id="KW-1185">Reference proteome</keyword>
<protein>
    <recommendedName>
        <fullName evidence="3">beta-glucosidase</fullName>
        <ecNumber evidence="3">3.2.1.21</ecNumber>
    </recommendedName>
</protein>
<dbReference type="InterPro" id="IPR051915">
    <property type="entry name" value="Cellulose_Degrad_GH3"/>
</dbReference>
<evidence type="ECO:0000256" key="2">
    <source>
        <dbReference type="ARBA" id="ARBA00005336"/>
    </source>
</evidence>
<dbReference type="SUPFAM" id="SSF51445">
    <property type="entry name" value="(Trans)glycosidases"/>
    <property type="match status" value="1"/>
</dbReference>
<comment type="similarity">
    <text evidence="2">Belongs to the glycosyl hydrolase 3 family.</text>
</comment>
<dbReference type="PANTHER" id="PTHR30620:SF16">
    <property type="entry name" value="LYSOSOMAL BETA GLUCOSIDASE"/>
    <property type="match status" value="1"/>
</dbReference>
<dbReference type="Pfam" id="PF00933">
    <property type="entry name" value="Glyco_hydro_3"/>
    <property type="match status" value="1"/>
</dbReference>
<dbReference type="Proteomes" id="UP001396334">
    <property type="component" value="Unassembled WGS sequence"/>
</dbReference>
<dbReference type="PANTHER" id="PTHR30620">
    <property type="entry name" value="PERIPLASMIC BETA-GLUCOSIDASE-RELATED"/>
    <property type="match status" value="1"/>
</dbReference>
<accession>A0ABR1ZGH6</accession>
<evidence type="ECO:0000256" key="4">
    <source>
        <dbReference type="ARBA" id="ARBA00022729"/>
    </source>
</evidence>
<comment type="caution">
    <text evidence="8">The sequence shown here is derived from an EMBL/GenBank/DDBJ whole genome shotgun (WGS) entry which is preliminary data.</text>
</comment>
<dbReference type="Gene3D" id="3.20.20.300">
    <property type="entry name" value="Glycoside hydrolase, family 3, N-terminal domain"/>
    <property type="match status" value="1"/>
</dbReference>
<evidence type="ECO:0000256" key="5">
    <source>
        <dbReference type="ARBA" id="ARBA00022801"/>
    </source>
</evidence>
<dbReference type="EC" id="3.2.1.21" evidence="3"/>
<dbReference type="InterPro" id="IPR036962">
    <property type="entry name" value="Glyco_hydro_3_N_sf"/>
</dbReference>
<comment type="catalytic activity">
    <reaction evidence="1">
        <text>Hydrolysis of terminal, non-reducing beta-D-glucosyl residues with release of beta-D-glucose.</text>
        <dbReference type="EC" id="3.2.1.21"/>
    </reaction>
</comment>